<gene>
    <name evidence="1" type="ordered locus">zobellia_1649</name>
</gene>
<protein>
    <submittedName>
        <fullName evidence="1">Uncharacterized protein</fullName>
    </submittedName>
</protein>
<dbReference type="EMBL" id="FP476056">
    <property type="protein sequence ID" value="CAZ95704.1"/>
    <property type="molecule type" value="Genomic_DNA"/>
</dbReference>
<dbReference type="STRING" id="63186.ZOBELLIA_1649"/>
<dbReference type="HOGENOM" id="CLU_3335250_0_0_10"/>
<keyword evidence="2" id="KW-1185">Reference proteome</keyword>
<reference evidence="2" key="1">
    <citation type="submission" date="2009-07" db="EMBL/GenBank/DDBJ databases">
        <title>Complete genome sequence of Zobellia galactanivorans Dsij.</title>
        <authorList>
            <consortium name="Genoscope - CEA"/>
        </authorList>
    </citation>
    <scope>NUCLEOTIDE SEQUENCE [LARGE SCALE GENOMIC DNA]</scope>
    <source>
        <strain evidence="2">DSM 12802 / CCUG 47099 / CIP 106680 / NCIMB 13871 / Dsij</strain>
    </source>
</reference>
<organism evidence="1 2">
    <name type="scientific">Zobellia galactanivorans (strain DSM 12802 / CCUG 47099 / CIP 106680 / NCIMB 13871 / Dsij)</name>
    <dbReference type="NCBI Taxonomy" id="63186"/>
    <lineage>
        <taxon>Bacteria</taxon>
        <taxon>Pseudomonadati</taxon>
        <taxon>Bacteroidota</taxon>
        <taxon>Flavobacteriia</taxon>
        <taxon>Flavobacteriales</taxon>
        <taxon>Flavobacteriaceae</taxon>
        <taxon>Zobellia</taxon>
    </lineage>
</organism>
<sequence>MTFKKGRRPYKKNLEDRLFYFYIFESNFYMCKNAYVKK</sequence>
<dbReference type="AlphaFoldDB" id="G0L4H1"/>
<reference evidence="1 2" key="2">
    <citation type="journal article" date="2012" name="Environ. Microbiol.">
        <title>Characterization of the first alginolytic operons in a marine bacterium: from their emergence in marine Flavobacteriia to their independent transfers to marine Proteobacteria and human gut Bacteroides.</title>
        <authorList>
            <person name="Thomas F."/>
            <person name="Barbeyron T."/>
            <person name="Tonon T."/>
            <person name="Genicot S."/>
            <person name="Czjzek M."/>
            <person name="Michel G."/>
        </authorList>
    </citation>
    <scope>NUCLEOTIDE SEQUENCE [LARGE SCALE GENOMIC DNA]</scope>
    <source>
        <strain evidence="2">DSM 12802 / CCUG 47099 / CIP 106680 / NCIMB 13871 / Dsij</strain>
    </source>
</reference>
<dbReference type="Proteomes" id="UP000008898">
    <property type="component" value="Chromosome"/>
</dbReference>
<evidence type="ECO:0000313" key="2">
    <source>
        <dbReference type="Proteomes" id="UP000008898"/>
    </source>
</evidence>
<dbReference type="KEGG" id="zga:ZOBELLIA_1649"/>
<accession>G0L4H1</accession>
<evidence type="ECO:0000313" key="1">
    <source>
        <dbReference type="EMBL" id="CAZ95704.1"/>
    </source>
</evidence>
<name>G0L4H1_ZOBGA</name>
<proteinExistence type="predicted"/>